<dbReference type="Proteomes" id="UP000199202">
    <property type="component" value="Unassembled WGS sequence"/>
</dbReference>
<name>A0A1G8ZYW9_9ACTN</name>
<dbReference type="InterPro" id="IPR048666">
    <property type="entry name" value="RedAm-like_C"/>
</dbReference>
<protein>
    <recommendedName>
        <fullName evidence="1">NADPH-dependent reductive aminase-like C-terminal domain-containing protein</fullName>
    </recommendedName>
</protein>
<organism evidence="2 3">
    <name type="scientific">Nonomuraea jiangxiensis</name>
    <dbReference type="NCBI Taxonomy" id="633440"/>
    <lineage>
        <taxon>Bacteria</taxon>
        <taxon>Bacillati</taxon>
        <taxon>Actinomycetota</taxon>
        <taxon>Actinomycetes</taxon>
        <taxon>Streptosporangiales</taxon>
        <taxon>Streptosporangiaceae</taxon>
        <taxon>Nonomuraea</taxon>
    </lineage>
</organism>
<dbReference type="OrthoDB" id="3185659at2"/>
<reference evidence="2 3" key="1">
    <citation type="submission" date="2016-10" db="EMBL/GenBank/DDBJ databases">
        <authorList>
            <person name="de Groot N.N."/>
        </authorList>
    </citation>
    <scope>NUCLEOTIDE SEQUENCE [LARGE SCALE GENOMIC DNA]</scope>
    <source>
        <strain evidence="2 3">CGMCC 4.6533</strain>
    </source>
</reference>
<dbReference type="InterPro" id="IPR036291">
    <property type="entry name" value="NAD(P)-bd_dom_sf"/>
</dbReference>
<dbReference type="Gene3D" id="1.10.1040.10">
    <property type="entry name" value="N-(1-d-carboxylethyl)-l-norvaline Dehydrogenase, domain 2"/>
    <property type="match status" value="1"/>
</dbReference>
<evidence type="ECO:0000313" key="3">
    <source>
        <dbReference type="Proteomes" id="UP000199202"/>
    </source>
</evidence>
<feature type="domain" description="NADPH-dependent reductive aminase-like C-terminal" evidence="1">
    <location>
        <begin position="36"/>
        <end position="70"/>
    </location>
</feature>
<gene>
    <name evidence="2" type="ORF">SAMN05421869_114223</name>
</gene>
<accession>A0A1G8ZYW9</accession>
<dbReference type="SUPFAM" id="SSF51735">
    <property type="entry name" value="NAD(P)-binding Rossmann-fold domains"/>
    <property type="match status" value="1"/>
</dbReference>
<dbReference type="AlphaFoldDB" id="A0A1G8ZYW9"/>
<dbReference type="EMBL" id="FNDJ01000014">
    <property type="protein sequence ID" value="SDK20283.1"/>
    <property type="molecule type" value="Genomic_DNA"/>
</dbReference>
<keyword evidence="3" id="KW-1185">Reference proteome</keyword>
<dbReference type="Pfam" id="PF21761">
    <property type="entry name" value="RedAm-like_C"/>
    <property type="match status" value="1"/>
</dbReference>
<dbReference type="STRING" id="633440.SAMN05421869_114223"/>
<sequence length="72" mass="7428">MAGTPVTVIGMGPTGRAPAAALVNDPTTIWNRTPGKAYDVGLLGIRWSTFNGFMHAAAPMDSEKIAARAVSA</sequence>
<proteinExistence type="predicted"/>
<evidence type="ECO:0000259" key="1">
    <source>
        <dbReference type="Pfam" id="PF21761"/>
    </source>
</evidence>
<dbReference type="RefSeq" id="WP_143043916.1">
    <property type="nucleotide sequence ID" value="NZ_FNDJ01000014.1"/>
</dbReference>
<evidence type="ECO:0000313" key="2">
    <source>
        <dbReference type="EMBL" id="SDK20283.1"/>
    </source>
</evidence>
<dbReference type="InterPro" id="IPR013328">
    <property type="entry name" value="6PGD_dom2"/>
</dbReference>